<keyword evidence="2" id="KW-0813">Transport</keyword>
<dbReference type="InterPro" id="IPR013766">
    <property type="entry name" value="Thioredoxin_domain"/>
</dbReference>
<dbReference type="Pfam" id="PF14559">
    <property type="entry name" value="TPR_19"/>
    <property type="match status" value="1"/>
</dbReference>
<dbReference type="CDD" id="cd02956">
    <property type="entry name" value="ybbN"/>
    <property type="match status" value="1"/>
</dbReference>
<evidence type="ECO:0000313" key="10">
    <source>
        <dbReference type="Proteomes" id="UP000199415"/>
    </source>
</evidence>
<keyword evidence="5" id="KW-0676">Redox-active center</keyword>
<dbReference type="RefSeq" id="WP_090019798.1">
    <property type="nucleotide sequence ID" value="NZ_FNCE01000005.1"/>
</dbReference>
<evidence type="ECO:0000259" key="8">
    <source>
        <dbReference type="PROSITE" id="PS51352"/>
    </source>
</evidence>
<evidence type="ECO:0000256" key="4">
    <source>
        <dbReference type="ARBA" id="ARBA00023157"/>
    </source>
</evidence>
<dbReference type="PANTHER" id="PTHR43601:SF3">
    <property type="entry name" value="THIOREDOXIN, MITOCHONDRIAL"/>
    <property type="match status" value="1"/>
</dbReference>
<comment type="similarity">
    <text evidence="1">Belongs to the thioredoxin family.</text>
</comment>
<dbReference type="InterPro" id="IPR017937">
    <property type="entry name" value="Thioredoxin_CS"/>
</dbReference>
<evidence type="ECO:0000313" key="9">
    <source>
        <dbReference type="EMBL" id="SDG11041.1"/>
    </source>
</evidence>
<dbReference type="PANTHER" id="PTHR43601">
    <property type="entry name" value="THIOREDOXIN, MITOCHONDRIAL"/>
    <property type="match status" value="1"/>
</dbReference>
<dbReference type="GO" id="GO:0015035">
    <property type="term" value="F:protein-disulfide reductase activity"/>
    <property type="evidence" value="ECO:0007669"/>
    <property type="project" value="UniProtKB-UniRule"/>
</dbReference>
<protein>
    <recommendedName>
        <fullName evidence="6">Thioredoxin</fullName>
    </recommendedName>
</protein>
<dbReference type="GO" id="GO:0006950">
    <property type="term" value="P:response to stress"/>
    <property type="evidence" value="ECO:0007669"/>
    <property type="project" value="UniProtKB-ARBA"/>
</dbReference>
<dbReference type="Pfam" id="PF00085">
    <property type="entry name" value="Thioredoxin"/>
    <property type="match status" value="1"/>
</dbReference>
<evidence type="ECO:0000256" key="7">
    <source>
        <dbReference type="SAM" id="MobiDB-lite"/>
    </source>
</evidence>
<dbReference type="Gene3D" id="3.40.30.10">
    <property type="entry name" value="Glutaredoxin"/>
    <property type="match status" value="1"/>
</dbReference>
<feature type="domain" description="Thioredoxin" evidence="8">
    <location>
        <begin position="10"/>
        <end position="127"/>
    </location>
</feature>
<accession>A0A1G7RJV4</accession>
<dbReference type="Gene3D" id="1.25.40.10">
    <property type="entry name" value="Tetratricopeptide repeat domain"/>
    <property type="match status" value="2"/>
</dbReference>
<dbReference type="STRING" id="1082479.SAMN05216241_105163"/>
<evidence type="ECO:0000256" key="2">
    <source>
        <dbReference type="ARBA" id="ARBA00022448"/>
    </source>
</evidence>
<keyword evidence="4" id="KW-1015">Disulfide bond</keyword>
<dbReference type="PRINTS" id="PR00421">
    <property type="entry name" value="THIOREDOXIN"/>
</dbReference>
<dbReference type="Proteomes" id="UP000199415">
    <property type="component" value="Unassembled WGS sequence"/>
</dbReference>
<dbReference type="InterPro" id="IPR005746">
    <property type="entry name" value="Thioredoxin"/>
</dbReference>
<sequence>MNESLIGQAQQGGGNAPADVVKDTDQTNFARDVIEGSMQRPVIVDFWAPWCGPCKTLGPLLEKVVQEQNGKVQLVKLNVDENAELAQQLRIQSLPTVYAFYQGRPLDGFQGAQQESGVRQFVEEVAKAAGGSEEEQRQAIEQALQQAQGALDAGEAATAQSLYHQVLDRDEQNEQALAGLIRCHLANGDVTGARELFDALTEEVQAKPELDSARAAIELAEQSAGTGEIGELEQRIAADPADLQARYDLAMAYNAAGRREDACDQLLEIIKRDRHWEDEAARTQLVKFFEAWGAQDPVTKSARRRLSSILFA</sequence>
<evidence type="ECO:0000256" key="3">
    <source>
        <dbReference type="ARBA" id="ARBA00022982"/>
    </source>
</evidence>
<name>A0A1G7RJV4_9PROT</name>
<proteinExistence type="inferred from homology"/>
<keyword evidence="3" id="KW-0249">Electron transport</keyword>
<dbReference type="AlphaFoldDB" id="A0A1G7RJV4"/>
<dbReference type="EMBL" id="FNCE01000005">
    <property type="protein sequence ID" value="SDG11041.1"/>
    <property type="molecule type" value="Genomic_DNA"/>
</dbReference>
<dbReference type="PROSITE" id="PS51352">
    <property type="entry name" value="THIOREDOXIN_2"/>
    <property type="match status" value="1"/>
</dbReference>
<dbReference type="PROSITE" id="PS00194">
    <property type="entry name" value="THIOREDOXIN_1"/>
    <property type="match status" value="1"/>
</dbReference>
<dbReference type="InterPro" id="IPR011990">
    <property type="entry name" value="TPR-like_helical_dom_sf"/>
</dbReference>
<dbReference type="OrthoDB" id="9790390at2"/>
<keyword evidence="10" id="KW-1185">Reference proteome</keyword>
<dbReference type="SUPFAM" id="SSF52833">
    <property type="entry name" value="Thioredoxin-like"/>
    <property type="match status" value="1"/>
</dbReference>
<gene>
    <name evidence="9" type="ORF">SAMN05216241_105163</name>
</gene>
<dbReference type="NCBIfam" id="TIGR01068">
    <property type="entry name" value="thioredoxin"/>
    <property type="match status" value="1"/>
</dbReference>
<reference evidence="9 10" key="1">
    <citation type="submission" date="2016-10" db="EMBL/GenBank/DDBJ databases">
        <authorList>
            <person name="de Groot N.N."/>
        </authorList>
    </citation>
    <scope>NUCLEOTIDE SEQUENCE [LARGE SCALE GENOMIC DNA]</scope>
    <source>
        <strain evidence="9 10">DSM 25584</strain>
    </source>
</reference>
<dbReference type="GO" id="GO:0045454">
    <property type="term" value="P:cell redox homeostasis"/>
    <property type="evidence" value="ECO:0007669"/>
    <property type="project" value="TreeGrafter"/>
</dbReference>
<evidence type="ECO:0000256" key="6">
    <source>
        <dbReference type="NCBIfam" id="TIGR01068"/>
    </source>
</evidence>
<organism evidence="9 10">
    <name type="scientific">Limimonas halophila</name>
    <dbReference type="NCBI Taxonomy" id="1082479"/>
    <lineage>
        <taxon>Bacteria</taxon>
        <taxon>Pseudomonadati</taxon>
        <taxon>Pseudomonadota</taxon>
        <taxon>Alphaproteobacteria</taxon>
        <taxon>Rhodospirillales</taxon>
        <taxon>Rhodovibrionaceae</taxon>
        <taxon>Limimonas</taxon>
    </lineage>
</organism>
<evidence type="ECO:0000256" key="5">
    <source>
        <dbReference type="ARBA" id="ARBA00023284"/>
    </source>
</evidence>
<dbReference type="Pfam" id="PF14561">
    <property type="entry name" value="TPR_20"/>
    <property type="match status" value="1"/>
</dbReference>
<dbReference type="SUPFAM" id="SSF48452">
    <property type="entry name" value="TPR-like"/>
    <property type="match status" value="1"/>
</dbReference>
<evidence type="ECO:0000256" key="1">
    <source>
        <dbReference type="ARBA" id="ARBA00008987"/>
    </source>
</evidence>
<feature type="region of interest" description="Disordered" evidence="7">
    <location>
        <begin position="1"/>
        <end position="21"/>
    </location>
</feature>
<dbReference type="FunFam" id="3.40.30.10:FF:000001">
    <property type="entry name" value="Thioredoxin"/>
    <property type="match status" value="1"/>
</dbReference>
<dbReference type="InterPro" id="IPR036249">
    <property type="entry name" value="Thioredoxin-like_sf"/>
</dbReference>